<dbReference type="Gene3D" id="1.25.40.20">
    <property type="entry name" value="Ankyrin repeat-containing domain"/>
    <property type="match status" value="1"/>
</dbReference>
<keyword evidence="2 3" id="KW-0040">ANK repeat</keyword>
<feature type="repeat" description="ANK" evidence="3">
    <location>
        <begin position="252"/>
        <end position="274"/>
    </location>
</feature>
<dbReference type="SMART" id="SM00248">
    <property type="entry name" value="ANK"/>
    <property type="match status" value="9"/>
</dbReference>
<dbReference type="PANTHER" id="PTHR24126">
    <property type="entry name" value="ANKYRIN REPEAT, PH AND SEC7 DOMAIN CONTAINING PROTEIN SECG-RELATED"/>
    <property type="match status" value="1"/>
</dbReference>
<dbReference type="AlphaFoldDB" id="A0A9P0ZS18"/>
<dbReference type="SUPFAM" id="SSF48403">
    <property type="entry name" value="Ankyrin repeat"/>
    <property type="match status" value="1"/>
</dbReference>
<feature type="repeat" description="ANK" evidence="3">
    <location>
        <begin position="219"/>
        <end position="251"/>
    </location>
</feature>
<sequence>MPSPSYMPLRWESSGDQWWFASPIDWAAANGHYDLVRQLLLLDTNLLFKLTSLRRIRRLETVWDDEEQSDDVAKCRCQVARKLLLECETKNGHNSLLRAGYGGWLLYTAASSGDAEFVKELLGRDPLLVFGEGEYGVTDILYAAARSKRFEVFRLLFDSSTTVKQKNGEEGWEEGDSPLGWKMDMRNRAVHAAARGGSVEILRELLLNCSDVLVYRDEAGSTLLHSAAGRGQVEVVKYLLASYDITDSRDDQGNTALHLAAYRGYLPIVKTLISALPSLVPLTNNHGDTFLHMAVAGFRTPTFHRLDPQIELIKQLVCGKFVNIEEIINLRNNGGKTALHVAVSENVRTDLVELLMTVFSIDLNIRDDDGHTPLDLIKRRPRPHSYEGLIKRFISAGGISDCQDRAARSILASRLKTQGTTGSPGTSFRIRDAEIFSCASTEKGYDGNCDILSSGYASSSGEISSHFSHKNKLKFLMELTNNKGRDDCVPAESQAEQHSLTSGEKPVLSLRQRFARMSSLPNNKRVHSVSQGHSSPFTKMKFAAGVRQGVIQVTPRCLFSGSLQASQKSVIQEKRRNHTDVVSPGGSRDFNCLPSRQKSKAEMGRQRNSFNMKVMNQFFCFGDDGVSVNNPGRSKPQVQYCKQAIAA</sequence>
<comment type="caution">
    <text evidence="4">The sequence shown here is derived from an EMBL/GenBank/DDBJ whole genome shotgun (WGS) entry which is preliminary data.</text>
</comment>
<name>A0A9P0ZS18_CUSEU</name>
<dbReference type="InterPro" id="IPR002110">
    <property type="entry name" value="Ankyrin_rpt"/>
</dbReference>
<proteinExistence type="predicted"/>
<reference evidence="4" key="1">
    <citation type="submission" date="2022-07" db="EMBL/GenBank/DDBJ databases">
        <authorList>
            <person name="Macas J."/>
            <person name="Novak P."/>
            <person name="Neumann P."/>
        </authorList>
    </citation>
    <scope>NUCLEOTIDE SEQUENCE</scope>
</reference>
<protein>
    <submittedName>
        <fullName evidence="4">Uncharacterized protein</fullName>
    </submittedName>
</protein>
<evidence type="ECO:0000256" key="2">
    <source>
        <dbReference type="ARBA" id="ARBA00023043"/>
    </source>
</evidence>
<dbReference type="OrthoDB" id="5314041at2759"/>
<dbReference type="InterPro" id="IPR036770">
    <property type="entry name" value="Ankyrin_rpt-contain_sf"/>
</dbReference>
<dbReference type="PROSITE" id="PS50297">
    <property type="entry name" value="ANK_REP_REGION"/>
    <property type="match status" value="2"/>
</dbReference>
<dbReference type="Pfam" id="PF12796">
    <property type="entry name" value="Ank_2"/>
    <property type="match status" value="1"/>
</dbReference>
<dbReference type="Proteomes" id="UP001152484">
    <property type="component" value="Unassembled WGS sequence"/>
</dbReference>
<keyword evidence="1" id="KW-0677">Repeat</keyword>
<accession>A0A9P0ZS18</accession>
<evidence type="ECO:0000256" key="1">
    <source>
        <dbReference type="ARBA" id="ARBA00022737"/>
    </source>
</evidence>
<evidence type="ECO:0000256" key="3">
    <source>
        <dbReference type="PROSITE-ProRule" id="PRU00023"/>
    </source>
</evidence>
<dbReference type="PANTHER" id="PTHR24126:SF40">
    <property type="entry name" value="ANKYRIN REPEAT FAMILY PROTEIN"/>
    <property type="match status" value="1"/>
</dbReference>
<evidence type="ECO:0000313" key="5">
    <source>
        <dbReference type="Proteomes" id="UP001152484"/>
    </source>
</evidence>
<keyword evidence="5" id="KW-1185">Reference proteome</keyword>
<dbReference type="EMBL" id="CAMAPE010000051">
    <property type="protein sequence ID" value="CAH9108481.1"/>
    <property type="molecule type" value="Genomic_DNA"/>
</dbReference>
<dbReference type="PROSITE" id="PS50088">
    <property type="entry name" value="ANK_REPEAT"/>
    <property type="match status" value="2"/>
</dbReference>
<gene>
    <name evidence="4" type="ORF">CEURO_LOCUS18135</name>
</gene>
<dbReference type="Pfam" id="PF13857">
    <property type="entry name" value="Ank_5"/>
    <property type="match status" value="2"/>
</dbReference>
<organism evidence="4 5">
    <name type="scientific">Cuscuta europaea</name>
    <name type="common">European dodder</name>
    <dbReference type="NCBI Taxonomy" id="41803"/>
    <lineage>
        <taxon>Eukaryota</taxon>
        <taxon>Viridiplantae</taxon>
        <taxon>Streptophyta</taxon>
        <taxon>Embryophyta</taxon>
        <taxon>Tracheophyta</taxon>
        <taxon>Spermatophyta</taxon>
        <taxon>Magnoliopsida</taxon>
        <taxon>eudicotyledons</taxon>
        <taxon>Gunneridae</taxon>
        <taxon>Pentapetalae</taxon>
        <taxon>asterids</taxon>
        <taxon>lamiids</taxon>
        <taxon>Solanales</taxon>
        <taxon>Convolvulaceae</taxon>
        <taxon>Cuscuteae</taxon>
        <taxon>Cuscuta</taxon>
        <taxon>Cuscuta subgen. Cuscuta</taxon>
    </lineage>
</organism>
<evidence type="ECO:0000313" key="4">
    <source>
        <dbReference type="EMBL" id="CAH9108481.1"/>
    </source>
</evidence>